<sequence length="496" mass="57146">MLDPPTFTIIYSGKGVTDRECQTESPSLNGGQKKTKAKSSTQERVPCSTKFCTNIIRPHNSPSHPKTRLKICQACLYFYRKNGCDRVLDQFPDRCSNCKRACTERTRKLSHPKTGRFVCRSCCEYYRRYGQDRTKFIPTRNNPMEINISQESSPDPMSTFLADVSKIFPTIDSIEDAFDHSDFTDHSSNSPDGNDVLNSFTNPSFPEIEKTCSVPFCTADLSRYRRFFHPQTQLKTCPACYKFFIKHKRDRTEAQLSDTCSKCKIKIKKNRLYCSITQLPLCKNCYDSQRYAIKKAQPKTVSFQNFEPDTNPSDLIDEPSKNHEKIDSGSQEKRNSEICSVPFCTADLSRYQCNFYHPKTMLKVCRPCSQFYFKHKRDRSEAQLSDKCSECKIKTKRQYCLRTQLPLCSTCYHSQRRAIKKSQPYIVCAPGTNSPVLIDEPSKNHEKIGSGSPNQRPHGNLPNHPSEIRLEFSSLSEAIKYTWDTYCKPHLKQQQC</sequence>
<feature type="region of interest" description="Disordered" evidence="1">
    <location>
        <begin position="440"/>
        <end position="466"/>
    </location>
</feature>
<accession>E3MH86</accession>
<feature type="compositionally biased region" description="Polar residues" evidence="1">
    <location>
        <begin position="303"/>
        <end position="313"/>
    </location>
</feature>
<evidence type="ECO:0000313" key="3">
    <source>
        <dbReference type="Proteomes" id="UP000008281"/>
    </source>
</evidence>
<evidence type="ECO:0000256" key="1">
    <source>
        <dbReference type="SAM" id="MobiDB-lite"/>
    </source>
</evidence>
<feature type="compositionally biased region" description="Polar residues" evidence="1">
    <location>
        <begin position="23"/>
        <end position="42"/>
    </location>
</feature>
<dbReference type="InParanoid" id="E3MH86"/>
<keyword evidence="3" id="KW-1185">Reference proteome</keyword>
<organism evidence="3">
    <name type="scientific">Caenorhabditis remanei</name>
    <name type="common">Caenorhabditis vulgaris</name>
    <dbReference type="NCBI Taxonomy" id="31234"/>
    <lineage>
        <taxon>Eukaryota</taxon>
        <taxon>Metazoa</taxon>
        <taxon>Ecdysozoa</taxon>
        <taxon>Nematoda</taxon>
        <taxon>Chromadorea</taxon>
        <taxon>Rhabditida</taxon>
        <taxon>Rhabditina</taxon>
        <taxon>Rhabditomorpha</taxon>
        <taxon>Rhabditoidea</taxon>
        <taxon>Rhabditidae</taxon>
        <taxon>Peloderinae</taxon>
        <taxon>Caenorhabditis</taxon>
    </lineage>
</organism>
<gene>
    <name evidence="2" type="ORF">CRE_23388</name>
</gene>
<feature type="region of interest" description="Disordered" evidence="1">
    <location>
        <begin position="303"/>
        <end position="333"/>
    </location>
</feature>
<dbReference type="HOGENOM" id="CLU_550113_0_0_1"/>
<feature type="region of interest" description="Disordered" evidence="1">
    <location>
        <begin position="19"/>
        <end position="42"/>
    </location>
</feature>
<dbReference type="Proteomes" id="UP000008281">
    <property type="component" value="Unassembled WGS sequence"/>
</dbReference>
<evidence type="ECO:0000313" key="2">
    <source>
        <dbReference type="EMBL" id="EFP01777.1"/>
    </source>
</evidence>
<feature type="compositionally biased region" description="Basic and acidic residues" evidence="1">
    <location>
        <begin position="318"/>
        <end position="333"/>
    </location>
</feature>
<name>E3MH86_CAERE</name>
<protein>
    <submittedName>
        <fullName evidence="2">Uncharacterized protein</fullName>
    </submittedName>
</protein>
<reference evidence="2" key="1">
    <citation type="submission" date="2007-07" db="EMBL/GenBank/DDBJ databases">
        <title>PCAP assembly of the Caenorhabditis remanei genome.</title>
        <authorList>
            <consortium name="The Caenorhabditis remanei Sequencing Consortium"/>
            <person name="Wilson R.K."/>
        </authorList>
    </citation>
    <scope>NUCLEOTIDE SEQUENCE [LARGE SCALE GENOMIC DNA]</scope>
    <source>
        <strain evidence="2">PB4641</strain>
    </source>
</reference>
<dbReference type="EMBL" id="DS268444">
    <property type="protein sequence ID" value="EFP01777.1"/>
    <property type="molecule type" value="Genomic_DNA"/>
</dbReference>
<proteinExistence type="predicted"/>
<dbReference type="AlphaFoldDB" id="E3MH86"/>